<sequence>MCYNSEPSNVTPVHGCMHKASESFHYDGIDTEKTFQLDRDVPVGYFCHNGEMYAIVGMRYRCKDCWEK</sequence>
<dbReference type="AlphaFoldDB" id="A0A7J6V5T2"/>
<comment type="caution">
    <text evidence="1">The sequence shown here is derived from an EMBL/GenBank/DDBJ whole genome shotgun (WGS) entry which is preliminary data.</text>
</comment>
<keyword evidence="2" id="KW-1185">Reference proteome</keyword>
<protein>
    <submittedName>
        <fullName evidence="1">Uncharacterized protein</fullName>
    </submittedName>
</protein>
<dbReference type="Proteomes" id="UP000554482">
    <property type="component" value="Unassembled WGS sequence"/>
</dbReference>
<dbReference type="EMBL" id="JABWDY010037813">
    <property type="protein sequence ID" value="KAF5180117.1"/>
    <property type="molecule type" value="Genomic_DNA"/>
</dbReference>
<accession>A0A7J6V5T2</accession>
<feature type="non-terminal residue" evidence="1">
    <location>
        <position position="1"/>
    </location>
</feature>
<organism evidence="1 2">
    <name type="scientific">Thalictrum thalictroides</name>
    <name type="common">Rue-anemone</name>
    <name type="synonym">Anemone thalictroides</name>
    <dbReference type="NCBI Taxonomy" id="46969"/>
    <lineage>
        <taxon>Eukaryota</taxon>
        <taxon>Viridiplantae</taxon>
        <taxon>Streptophyta</taxon>
        <taxon>Embryophyta</taxon>
        <taxon>Tracheophyta</taxon>
        <taxon>Spermatophyta</taxon>
        <taxon>Magnoliopsida</taxon>
        <taxon>Ranunculales</taxon>
        <taxon>Ranunculaceae</taxon>
        <taxon>Thalictroideae</taxon>
        <taxon>Thalictrum</taxon>
    </lineage>
</organism>
<evidence type="ECO:0000313" key="1">
    <source>
        <dbReference type="EMBL" id="KAF5180117.1"/>
    </source>
</evidence>
<gene>
    <name evidence="1" type="ORF">FRX31_030296</name>
</gene>
<proteinExistence type="predicted"/>
<reference evidence="1 2" key="1">
    <citation type="submission" date="2020-06" db="EMBL/GenBank/DDBJ databases">
        <title>Transcriptomic and genomic resources for Thalictrum thalictroides and T. hernandezii: Facilitating candidate gene discovery in an emerging model plant lineage.</title>
        <authorList>
            <person name="Arias T."/>
            <person name="Riano-Pachon D.M."/>
            <person name="Di Stilio V.S."/>
        </authorList>
    </citation>
    <scope>NUCLEOTIDE SEQUENCE [LARGE SCALE GENOMIC DNA]</scope>
    <source>
        <strain evidence="2">cv. WT478/WT964</strain>
        <tissue evidence="1">Leaves</tissue>
    </source>
</reference>
<name>A0A7J6V5T2_THATH</name>
<evidence type="ECO:0000313" key="2">
    <source>
        <dbReference type="Proteomes" id="UP000554482"/>
    </source>
</evidence>